<proteinExistence type="predicted"/>
<sequence length="159" mass="17526">MQTKRAGLAELLHSVDQGHPGSLLDTPTSLAADELLAAQVSPKGVEHLRNWMSEGKTATLRVNSLSILARRSDRGDALKIIEVLESDERVRMLSLASTVSRLMQYDWKTCRSIAREPGSAPDPVRLAKRLAKDAVDVKDAEARWCGAYLLRELVPVLAR</sequence>
<gene>
    <name evidence="1" type="ORF">A8926_5901</name>
</gene>
<evidence type="ECO:0008006" key="3">
    <source>
        <dbReference type="Google" id="ProtNLM"/>
    </source>
</evidence>
<keyword evidence="2" id="KW-1185">Reference proteome</keyword>
<dbReference type="AlphaFoldDB" id="A0A2N3Y4M3"/>
<name>A0A2N3Y4M3_SACSN</name>
<organism evidence="1 2">
    <name type="scientific">Saccharopolyspora spinosa</name>
    <dbReference type="NCBI Taxonomy" id="60894"/>
    <lineage>
        <taxon>Bacteria</taxon>
        <taxon>Bacillati</taxon>
        <taxon>Actinomycetota</taxon>
        <taxon>Actinomycetes</taxon>
        <taxon>Pseudonocardiales</taxon>
        <taxon>Pseudonocardiaceae</taxon>
        <taxon>Saccharopolyspora</taxon>
    </lineage>
</organism>
<comment type="caution">
    <text evidence="1">The sequence shown here is derived from an EMBL/GenBank/DDBJ whole genome shotgun (WGS) entry which is preliminary data.</text>
</comment>
<dbReference type="EMBL" id="PJNB01000001">
    <property type="protein sequence ID" value="PKW17876.1"/>
    <property type="molecule type" value="Genomic_DNA"/>
</dbReference>
<evidence type="ECO:0000313" key="1">
    <source>
        <dbReference type="EMBL" id="PKW17876.1"/>
    </source>
</evidence>
<protein>
    <recommendedName>
        <fullName evidence="3">HEAT repeat protein</fullName>
    </recommendedName>
</protein>
<evidence type="ECO:0000313" key="2">
    <source>
        <dbReference type="Proteomes" id="UP000233786"/>
    </source>
</evidence>
<dbReference type="STRING" id="994479.GCA_000194155_05737"/>
<accession>A0A2N3Y4M3</accession>
<reference evidence="1" key="1">
    <citation type="submission" date="2017-12" db="EMBL/GenBank/DDBJ databases">
        <title>Sequencing the genomes of 1000 Actinobacteria strains.</title>
        <authorList>
            <person name="Klenk H.-P."/>
        </authorList>
    </citation>
    <scope>NUCLEOTIDE SEQUENCE [LARGE SCALE GENOMIC DNA]</scope>
    <source>
        <strain evidence="1">DSM 44228</strain>
    </source>
</reference>
<dbReference type="Proteomes" id="UP000233786">
    <property type="component" value="Unassembled WGS sequence"/>
</dbReference>